<name>A0A8J3YBZ8_9ACTN</name>
<reference evidence="1" key="1">
    <citation type="submission" date="2021-01" db="EMBL/GenBank/DDBJ databases">
        <title>Whole genome shotgun sequence of Spirilliplanes yamanashiensis NBRC 15828.</title>
        <authorList>
            <person name="Komaki H."/>
            <person name="Tamura T."/>
        </authorList>
    </citation>
    <scope>NUCLEOTIDE SEQUENCE</scope>
    <source>
        <strain evidence="1">NBRC 15828</strain>
    </source>
</reference>
<sequence length="75" mass="7892">MHAYADTFAFAVDTTAPDLPAEVAAMVAPPVTVTAGPAAPPRVRPPRVELLLYRTAVPESAPETASAGRHRRRAS</sequence>
<protein>
    <submittedName>
        <fullName evidence="1">Uncharacterized protein</fullName>
    </submittedName>
</protein>
<evidence type="ECO:0000313" key="1">
    <source>
        <dbReference type="EMBL" id="GIJ05941.1"/>
    </source>
</evidence>
<dbReference type="EMBL" id="BOOY01000036">
    <property type="protein sequence ID" value="GIJ05941.1"/>
    <property type="molecule type" value="Genomic_DNA"/>
</dbReference>
<keyword evidence="2" id="KW-1185">Reference proteome</keyword>
<dbReference type="AlphaFoldDB" id="A0A8J3YBZ8"/>
<organism evidence="1 2">
    <name type="scientific">Spirilliplanes yamanashiensis</name>
    <dbReference type="NCBI Taxonomy" id="42233"/>
    <lineage>
        <taxon>Bacteria</taxon>
        <taxon>Bacillati</taxon>
        <taxon>Actinomycetota</taxon>
        <taxon>Actinomycetes</taxon>
        <taxon>Micromonosporales</taxon>
        <taxon>Micromonosporaceae</taxon>
        <taxon>Spirilliplanes</taxon>
    </lineage>
</organism>
<evidence type="ECO:0000313" key="2">
    <source>
        <dbReference type="Proteomes" id="UP000652013"/>
    </source>
</evidence>
<proteinExistence type="predicted"/>
<comment type="caution">
    <text evidence="1">The sequence shown here is derived from an EMBL/GenBank/DDBJ whole genome shotgun (WGS) entry which is preliminary data.</text>
</comment>
<gene>
    <name evidence="1" type="ORF">Sya03_52930</name>
</gene>
<dbReference type="Proteomes" id="UP000652013">
    <property type="component" value="Unassembled WGS sequence"/>
</dbReference>
<accession>A0A8J3YBZ8</accession>
<dbReference type="RefSeq" id="WP_203941104.1">
    <property type="nucleotide sequence ID" value="NZ_BAAAGJ010000003.1"/>
</dbReference>